<feature type="domain" description="MAP2/Tau projection" evidence="9">
    <location>
        <begin position="361"/>
        <end position="722"/>
    </location>
</feature>
<gene>
    <name evidence="11" type="primary">LOC106582286</name>
</gene>
<feature type="compositionally biased region" description="Basic residues" evidence="8">
    <location>
        <begin position="1555"/>
        <end position="1564"/>
    </location>
</feature>
<feature type="region of interest" description="Disordered" evidence="8">
    <location>
        <begin position="1"/>
        <end position="65"/>
    </location>
</feature>
<feature type="compositionally biased region" description="Polar residues" evidence="8">
    <location>
        <begin position="956"/>
        <end position="966"/>
    </location>
</feature>
<evidence type="ECO:0000256" key="2">
    <source>
        <dbReference type="ARBA" id="ARBA00022490"/>
    </source>
</evidence>
<feature type="compositionally biased region" description="Basic and acidic residues" evidence="8">
    <location>
        <begin position="740"/>
        <end position="763"/>
    </location>
</feature>
<feature type="compositionally biased region" description="Basic and acidic residues" evidence="8">
    <location>
        <begin position="1134"/>
        <end position="1149"/>
    </location>
</feature>
<feature type="compositionally biased region" description="Low complexity" evidence="8">
    <location>
        <begin position="1078"/>
        <end position="1090"/>
    </location>
</feature>
<feature type="compositionally biased region" description="Basic and acidic residues" evidence="8">
    <location>
        <begin position="1"/>
        <end position="10"/>
    </location>
</feature>
<feature type="compositionally biased region" description="Basic and acidic residues" evidence="8">
    <location>
        <begin position="1306"/>
        <end position="1333"/>
    </location>
</feature>
<feature type="compositionally biased region" description="Basic and acidic residues" evidence="8">
    <location>
        <begin position="1260"/>
        <end position="1273"/>
    </location>
</feature>
<feature type="compositionally biased region" description="Basic and acidic residues" evidence="8">
    <location>
        <begin position="367"/>
        <end position="381"/>
    </location>
</feature>
<feature type="compositionally biased region" description="Basic and acidic residues" evidence="8">
    <location>
        <begin position="1177"/>
        <end position="1190"/>
    </location>
</feature>
<feature type="region of interest" description="Disordered" evidence="8">
    <location>
        <begin position="652"/>
        <end position="676"/>
    </location>
</feature>
<feature type="compositionally biased region" description="Basic and acidic residues" evidence="8">
    <location>
        <begin position="486"/>
        <end position="502"/>
    </location>
</feature>
<feature type="region of interest" description="Disordered" evidence="8">
    <location>
        <begin position="719"/>
        <end position="818"/>
    </location>
</feature>
<feature type="compositionally biased region" description="Polar residues" evidence="8">
    <location>
        <begin position="316"/>
        <end position="327"/>
    </location>
</feature>
<dbReference type="Pfam" id="PF00418">
    <property type="entry name" value="Tubulin-binding"/>
    <property type="match status" value="5"/>
</dbReference>
<evidence type="ECO:0000256" key="5">
    <source>
        <dbReference type="ARBA" id="ARBA00022737"/>
    </source>
</evidence>
<feature type="compositionally biased region" description="Polar residues" evidence="8">
    <location>
        <begin position="612"/>
        <end position="622"/>
    </location>
</feature>
<feature type="compositionally biased region" description="Basic and acidic residues" evidence="8">
    <location>
        <begin position="1599"/>
        <end position="1609"/>
    </location>
</feature>
<feature type="region of interest" description="Disordered" evidence="8">
    <location>
        <begin position="89"/>
        <end position="131"/>
    </location>
</feature>
<evidence type="ECO:0000256" key="7">
    <source>
        <dbReference type="RuleBase" id="RU000686"/>
    </source>
</evidence>
<evidence type="ECO:0000259" key="9">
    <source>
        <dbReference type="Pfam" id="PF08377"/>
    </source>
</evidence>
<feature type="region of interest" description="Disordered" evidence="8">
    <location>
        <begin position="232"/>
        <end position="444"/>
    </location>
</feature>
<feature type="domain" description="MAP2/Tau projection" evidence="9">
    <location>
        <begin position="1323"/>
        <end position="1631"/>
    </location>
</feature>
<feature type="region of interest" description="Disordered" evidence="8">
    <location>
        <begin position="908"/>
        <end position="1387"/>
    </location>
</feature>
<feature type="compositionally biased region" description="Basic and acidic residues" evidence="8">
    <location>
        <begin position="1464"/>
        <end position="1478"/>
    </location>
</feature>
<organism evidence="10 11">
    <name type="scientific">Salmo salar</name>
    <name type="common">Atlantic salmon</name>
    <dbReference type="NCBI Taxonomy" id="8030"/>
    <lineage>
        <taxon>Eukaryota</taxon>
        <taxon>Metazoa</taxon>
        <taxon>Chordata</taxon>
        <taxon>Craniata</taxon>
        <taxon>Vertebrata</taxon>
        <taxon>Euteleostomi</taxon>
        <taxon>Actinopterygii</taxon>
        <taxon>Neopterygii</taxon>
        <taxon>Teleostei</taxon>
        <taxon>Protacanthopterygii</taxon>
        <taxon>Salmoniformes</taxon>
        <taxon>Salmonidae</taxon>
        <taxon>Salmoninae</taxon>
        <taxon>Salmo</taxon>
    </lineage>
</organism>
<feature type="compositionally biased region" description="Basic and acidic residues" evidence="8">
    <location>
        <begin position="1009"/>
        <end position="1022"/>
    </location>
</feature>
<feature type="compositionally biased region" description="Basic and acidic residues" evidence="8">
    <location>
        <begin position="1051"/>
        <end position="1064"/>
    </location>
</feature>
<feature type="compositionally biased region" description="Polar residues" evidence="8">
    <location>
        <begin position="1737"/>
        <end position="1770"/>
    </location>
</feature>
<evidence type="ECO:0000313" key="10">
    <source>
        <dbReference type="Proteomes" id="UP001652741"/>
    </source>
</evidence>
<evidence type="ECO:0000256" key="4">
    <source>
        <dbReference type="ARBA" id="ARBA00022701"/>
    </source>
</evidence>
<feature type="region of interest" description="Disordered" evidence="8">
    <location>
        <begin position="572"/>
        <end position="632"/>
    </location>
</feature>
<keyword evidence="10" id="KW-1185">Reference proteome</keyword>
<feature type="compositionally biased region" description="Acidic residues" evidence="8">
    <location>
        <begin position="1434"/>
        <end position="1448"/>
    </location>
</feature>
<feature type="region of interest" description="Disordered" evidence="8">
    <location>
        <begin position="1414"/>
        <end position="1503"/>
    </location>
</feature>
<dbReference type="RefSeq" id="XP_045560693.1">
    <property type="nucleotide sequence ID" value="XM_045704737.1"/>
</dbReference>
<feature type="compositionally biased region" description="Basic and acidic residues" evidence="8">
    <location>
        <begin position="967"/>
        <end position="980"/>
    </location>
</feature>
<feature type="compositionally biased region" description="Basic and acidic residues" evidence="8">
    <location>
        <begin position="786"/>
        <end position="798"/>
    </location>
</feature>
<keyword evidence="2 7" id="KW-0963">Cytoplasm</keyword>
<feature type="region of interest" description="Disordered" evidence="8">
    <location>
        <begin position="1524"/>
        <end position="1770"/>
    </location>
</feature>
<feature type="compositionally biased region" description="Polar residues" evidence="8">
    <location>
        <begin position="996"/>
        <end position="1007"/>
    </location>
</feature>
<accession>A0ABM3DPG3</accession>
<feature type="compositionally biased region" description="Low complexity" evidence="8">
    <location>
        <begin position="1703"/>
        <end position="1713"/>
    </location>
</feature>
<keyword evidence="4 7" id="KW-0493">Microtubule</keyword>
<evidence type="ECO:0000256" key="6">
    <source>
        <dbReference type="ARBA" id="ARBA00023212"/>
    </source>
</evidence>
<evidence type="ECO:0000256" key="1">
    <source>
        <dbReference type="ARBA" id="ARBA00004245"/>
    </source>
</evidence>
<feature type="compositionally biased region" description="Basic and acidic residues" evidence="8">
    <location>
        <begin position="1093"/>
        <end position="1106"/>
    </location>
</feature>
<feature type="compositionally biased region" description="Basic and acidic residues" evidence="8">
    <location>
        <begin position="1574"/>
        <end position="1592"/>
    </location>
</feature>
<evidence type="ECO:0000256" key="3">
    <source>
        <dbReference type="ARBA" id="ARBA00022553"/>
    </source>
</evidence>
<dbReference type="PROSITE" id="PS51491">
    <property type="entry name" value="TAU_MAP_2"/>
    <property type="match status" value="5"/>
</dbReference>
<evidence type="ECO:0000256" key="8">
    <source>
        <dbReference type="SAM" id="MobiDB-lite"/>
    </source>
</evidence>
<feature type="compositionally biased region" description="Pro residues" evidence="8">
    <location>
        <begin position="1983"/>
        <end position="1992"/>
    </location>
</feature>
<keyword evidence="5" id="KW-0677">Repeat</keyword>
<feature type="region of interest" description="Disordered" evidence="8">
    <location>
        <begin position="484"/>
        <end position="510"/>
    </location>
</feature>
<feature type="compositionally biased region" description="Acidic residues" evidence="8">
    <location>
        <begin position="286"/>
        <end position="301"/>
    </location>
</feature>
<protein>
    <recommendedName>
        <fullName evidence="7">Microtubule-associated protein</fullName>
    </recommendedName>
</protein>
<feature type="compositionally biased region" description="Basic and acidic residues" evidence="8">
    <location>
        <begin position="1218"/>
        <end position="1231"/>
    </location>
</feature>
<keyword evidence="6 7" id="KW-0206">Cytoskeleton</keyword>
<evidence type="ECO:0000313" key="11">
    <source>
        <dbReference type="RefSeq" id="XP_045560693.1"/>
    </source>
</evidence>
<dbReference type="InterPro" id="IPR013588">
    <property type="entry name" value="MAP2_projctn"/>
</dbReference>
<name>A0ABM3DPG3_SALSA</name>
<dbReference type="PANTHER" id="PTHR11501:SF15">
    <property type="entry name" value="MICROTUBULE-ASSOCIATED PROTEIN 2"/>
    <property type="match status" value="1"/>
</dbReference>
<feature type="compositionally biased region" description="Low complexity" evidence="8">
    <location>
        <begin position="353"/>
        <end position="364"/>
    </location>
</feature>
<feature type="compositionally biased region" description="Acidic residues" evidence="8">
    <location>
        <begin position="1334"/>
        <end position="1347"/>
    </location>
</feature>
<feature type="compositionally biased region" description="Polar residues" evidence="8">
    <location>
        <begin position="592"/>
        <end position="602"/>
    </location>
</feature>
<feature type="compositionally biased region" description="Polar residues" evidence="8">
    <location>
        <begin position="391"/>
        <end position="402"/>
    </location>
</feature>
<dbReference type="PANTHER" id="PTHR11501">
    <property type="entry name" value="MICROTUBULE-ASSOCIATED PROTEIN"/>
    <property type="match status" value="1"/>
</dbReference>
<dbReference type="InterPro" id="IPR027324">
    <property type="entry name" value="MAP2/MAP4/Tau"/>
</dbReference>
<feature type="compositionally biased region" description="Basic and acidic residues" evidence="8">
    <location>
        <begin position="1358"/>
        <end position="1372"/>
    </location>
</feature>
<dbReference type="Pfam" id="PF08377">
    <property type="entry name" value="MAP2_projctn"/>
    <property type="match status" value="2"/>
</dbReference>
<proteinExistence type="predicted"/>
<dbReference type="Proteomes" id="UP001652741">
    <property type="component" value="Chromosome ssa21"/>
</dbReference>
<reference evidence="11" key="1">
    <citation type="submission" date="2025-08" db="UniProtKB">
        <authorList>
            <consortium name="RefSeq"/>
        </authorList>
    </citation>
    <scope>IDENTIFICATION</scope>
</reference>
<dbReference type="GeneID" id="106582286"/>
<keyword evidence="3" id="KW-0597">Phosphoprotein</keyword>
<dbReference type="InterPro" id="IPR001084">
    <property type="entry name" value="MAP_tubulin-bd_rpt"/>
</dbReference>
<dbReference type="PROSITE" id="PS00229">
    <property type="entry name" value="TAU_MAP_1"/>
    <property type="match status" value="1"/>
</dbReference>
<feature type="region of interest" description="Disordered" evidence="8">
    <location>
        <begin position="1980"/>
        <end position="2003"/>
    </location>
</feature>
<feature type="compositionally biased region" description="Basic and acidic residues" evidence="8">
    <location>
        <begin position="302"/>
        <end position="315"/>
    </location>
</feature>
<sequence>MADGRQREDSPPQWDPSGAQDPSPPPAHGANGYPPSYRACQPGTAHGAAPPSYTARENGFNGDHAVTAEQVSARIVQEVTAEAVAVLKGEQETRLPSVEDTANLPPSPPPSPAAEHCFGPLDQDVGDEEEEACPLHHFQNSRERCKFLAPSISVSMPEDDPYHSDEEYYDHPLFSPEWDRSVSSRPSVPAAAFRQIQETVEALTDTFEEEEEEVLMLEEEEMEGAAAEIVAALEELWSGDEPELDSPPAEPLEQAEAIGEAHTVPPVQAEAASAAPEGPDRRVEEKEEEVAEAEGEEESPEEALKMDMDKPDSERSGSLSPDFTEQESPAFLSGDHAAAPLIPKTDMDPPSPSLSSLPSNSQSQAKELSKMSILDERKTVSEKQPSVEVLESSNLTTDSGSGFTRAEDRGQGQGVPSDSNKDKSGMSAYFETSALKPDEGSKGVQAEGYYELSTAGEEKKVLGSSSPTVPSPLEINYSMLAQTQSVEEKSDTKKSLMGDQKETLPALDRSNECRLSPGKLALDQRSYSLNITIGSIDPSGHGLPRNFSPLATDIMSFTSGSLEESANYLPVTTPSVEKEPTPFPPLILETAASVTSDSSSPPHDTATETPGEKTSPQGSESPESPFPPKYYYKNGTVMAPDLPEMLDLAGSRSRLASENTDPEIMRRKSVPADAQGLGSDSLANLVLGDQSQNQSLAKSESQLEELGYCVFSEYSGPMPSPADLHSPIDSPPQRFTPMALEEKMAEEKLKIDARDKLAEDEKTSQLAESAGSNEKEETKQMGQKDSASEEKDNKKISHENVSMENQKDKPASALKSAESFVTPTVTVTLEEEEKLGDNGPETDAEIAAYERQIRRLEMEDRPLSMEEERELQELREKVKDKFLVHQEAYEEVDAEDVYQLTGVAKDRIGRPVRPSPASSVESTTEEDNVSVTETEKPKQTGGQTTPTKLDVMAMSPSVSGDCVSTTEEGKVPVTETEKPKQNGSQTMPKKVDIMVTSPSLSVGGVSTTEEDKVSVTETEKPKQTGGQTTPTKLDVMEMSPSVAGDGVSTTEEDKVPVTETEKPKQNGGQTTPKKVDIMVMSPSVSVGGVSTTEEDKVSVTETEKPKQTGGQTTPTKFDVMAMSPSVSGGVSTTEEDKVPVTVTETEKPKQTGGQTPTRVDIMVTSPSVSGDGVGTTEEEKVPVTETEKPKQTGGQTPTRVDIMVTSPSVSGDGVSTTEDEKVPFTESEKPKQNGGQTTPTKVDIMTTSPSVSGGGGSTTEEEKVPVTETEKPKQNGGQTTPTKVDIMTTSPSVSGGGGSTTEEENEKVSEEKLKKEQVVEVKEKTMEEKKKVEGEEEDTEQAVEPEEIMIKIKASMPVEKEEKVEKDRMTNKEEEEEEDSEVLAGAAVIDVQEPRAAIESVVTVEDDFITVVQTIDEGEEPGHSVRFSAPPEPETPEEEEEESQEVEIMEAASLEEVGDVSEEALEKEVQASPEKEVQLETEGQTESYDRDETTMDDSILDSSWVDTQDLSTVDVDDDMSMATEQIDPLRADRVPAPPVKKYKTLQQQKQEKQPVKPKAKGGRVKGREGCVSTPERKPVRKETVYIPREDIKKKKAVIKKTELTKKAETRSSPSRKSVLKPTAVRHPRPAQPQPHPCARRKPTVGVPEGRRPLSVARQSRDRASDGGSQSPKRSSLPRPASVPRPASILSRRTHHQPHDQEESSTSITSSGSTAPRRPTSFSTEVRAEHRTGRAPSWTGTQSMRSRSLCTTTRTPGSTAISPGTPPSYSYSCRTPGTPLTPGTPRSRSLLQEKKVALLRTPPKSPATTPKQLRILNQPLPDLKNIKSKIGSTDNIKYQPKGGQIQILNKKLDFSHVQSKCGSKDNMKHSPRGGHVLIPSVKLDFSHVQSRCGSLDKRQYAAGGGNVQIQTKKIDLSHVTSKCGSLDNIRHRPGGGNVRIESVKLDFKDKAQPKVGSLDNAHHTPGGGHIMALNTLNPTCLPSIPGPGHPEPTLPSVHSRPWTP</sequence>
<feature type="compositionally biased region" description="Polar residues" evidence="8">
    <location>
        <begin position="1205"/>
        <end position="1216"/>
    </location>
</feature>
<comment type="subcellular location">
    <subcellularLocation>
        <location evidence="1 7">Cytoplasm</location>
        <location evidence="1 7">Cytoskeleton</location>
    </subcellularLocation>
</comment>